<evidence type="ECO:0000259" key="2">
    <source>
        <dbReference type="Pfam" id="PF00656"/>
    </source>
</evidence>
<evidence type="ECO:0000313" key="4">
    <source>
        <dbReference type="Proteomes" id="UP001595904"/>
    </source>
</evidence>
<dbReference type="EMBL" id="JBHSDU010000015">
    <property type="protein sequence ID" value="MFC4314989.1"/>
    <property type="molecule type" value="Genomic_DNA"/>
</dbReference>
<sequence>MRTQAWGIFVALALAFGATPALPREQDPTLQFEAAVPRYALVFANETYPSSPLRSAAKDAELIRNKLERLQFKVFVEQNKSAAQIKAAIEALRTREVRFARNQDLRPVVLIYFSGHGFRANGTDYLAGIYADTAAGSGMEPESLDRNFIEEKLAREAYLILLIDACRVELSTDEPASFAGDPTDQLADEPIPSDMTAASAYYEPVPDSPERIIGFATWAGDTAAAQETIDSDEIKPSVYTEALNEELGRTEALIGVELANAADAVKLNHPDRLQYPDPNGHIHIMLLDGPTRAAEIEASWEALRLEPTMDSMRKHLLKFPESRHAAAARRWMVRPRD</sequence>
<reference evidence="4" key="1">
    <citation type="journal article" date="2019" name="Int. J. Syst. Evol. Microbiol.">
        <title>The Global Catalogue of Microorganisms (GCM) 10K type strain sequencing project: providing services to taxonomists for standard genome sequencing and annotation.</title>
        <authorList>
            <consortium name="The Broad Institute Genomics Platform"/>
            <consortium name="The Broad Institute Genome Sequencing Center for Infectious Disease"/>
            <person name="Wu L."/>
            <person name="Ma J."/>
        </authorList>
    </citation>
    <scope>NUCLEOTIDE SEQUENCE [LARGE SCALE GENOMIC DNA]</scope>
    <source>
        <strain evidence="4">CGMCC 1.10759</strain>
    </source>
</reference>
<dbReference type="InterPro" id="IPR011600">
    <property type="entry name" value="Pept_C14_caspase"/>
</dbReference>
<dbReference type="RefSeq" id="WP_380606605.1">
    <property type="nucleotide sequence ID" value="NZ_JBHSDU010000015.1"/>
</dbReference>
<feature type="chain" id="PRO_5047185308" evidence="1">
    <location>
        <begin position="24"/>
        <end position="337"/>
    </location>
</feature>
<dbReference type="Proteomes" id="UP001595904">
    <property type="component" value="Unassembled WGS sequence"/>
</dbReference>
<gene>
    <name evidence="3" type="ORF">ACFPN2_38380</name>
</gene>
<protein>
    <submittedName>
        <fullName evidence="3">Caspase domain-containing protein</fullName>
    </submittedName>
</protein>
<evidence type="ECO:0000313" key="3">
    <source>
        <dbReference type="EMBL" id="MFC4314989.1"/>
    </source>
</evidence>
<dbReference type="PANTHER" id="PTHR22576:SF37">
    <property type="entry name" value="MUCOSA-ASSOCIATED LYMPHOID TISSUE LYMPHOMA TRANSLOCATION PROTEIN 1"/>
    <property type="match status" value="1"/>
</dbReference>
<feature type="signal peptide" evidence="1">
    <location>
        <begin position="1"/>
        <end position="23"/>
    </location>
</feature>
<dbReference type="PANTHER" id="PTHR22576">
    <property type="entry name" value="MUCOSA ASSOCIATED LYMPHOID TISSUE LYMPHOMA TRANSLOCATION PROTEIN 1/PARACASPASE"/>
    <property type="match status" value="1"/>
</dbReference>
<feature type="domain" description="Peptidase C14 caspase" evidence="2">
    <location>
        <begin position="38"/>
        <end position="251"/>
    </location>
</feature>
<dbReference type="SUPFAM" id="SSF52129">
    <property type="entry name" value="Caspase-like"/>
    <property type="match status" value="1"/>
</dbReference>
<evidence type="ECO:0000256" key="1">
    <source>
        <dbReference type="SAM" id="SignalP"/>
    </source>
</evidence>
<keyword evidence="4" id="KW-1185">Reference proteome</keyword>
<comment type="caution">
    <text evidence="3">The sequence shown here is derived from an EMBL/GenBank/DDBJ whole genome shotgun (WGS) entry which is preliminary data.</text>
</comment>
<dbReference type="InterPro" id="IPR052039">
    <property type="entry name" value="Caspase-related_regulators"/>
</dbReference>
<dbReference type="Pfam" id="PF00656">
    <property type="entry name" value="Peptidase_C14"/>
    <property type="match status" value="1"/>
</dbReference>
<accession>A0ABV8T4Z6</accession>
<organism evidence="3 4">
    <name type="scientific">Steroidobacter flavus</name>
    <dbReference type="NCBI Taxonomy" id="1842136"/>
    <lineage>
        <taxon>Bacteria</taxon>
        <taxon>Pseudomonadati</taxon>
        <taxon>Pseudomonadota</taxon>
        <taxon>Gammaproteobacteria</taxon>
        <taxon>Steroidobacterales</taxon>
        <taxon>Steroidobacteraceae</taxon>
        <taxon>Steroidobacter</taxon>
    </lineage>
</organism>
<proteinExistence type="predicted"/>
<keyword evidence="1" id="KW-0732">Signal</keyword>
<dbReference type="InterPro" id="IPR029030">
    <property type="entry name" value="Caspase-like_dom_sf"/>
</dbReference>
<name>A0ABV8T4Z6_9GAMM</name>
<dbReference type="Gene3D" id="3.40.50.1460">
    <property type="match status" value="1"/>
</dbReference>